<dbReference type="Gene3D" id="3.60.21.10">
    <property type="match status" value="1"/>
</dbReference>
<gene>
    <name evidence="3" type="ORF">D0C36_04945</name>
</gene>
<keyword evidence="4" id="KW-1185">Reference proteome</keyword>
<dbReference type="SUPFAM" id="SSF56300">
    <property type="entry name" value="Metallo-dependent phosphatases"/>
    <property type="match status" value="1"/>
</dbReference>
<sequence>MRNNKNMKTAALLTGLLFTGVAANAAAITNDMLPRTSVVIDTVLNTPGKPAVVKPGDFSIAVLPDTQYYLAQAQLGGTFDMFKAQIDWIQKNQAKENIAYVAHMGDITEHGDNPVTSKSEWYLAKTALYGLENPVSIPYGLSVGNHDQFPSQYPVKGTTNGYNQYFGVKHFEGRPYYGGHYGNNNDSHYDKFTAGGVDFIVLFLEFDSHNEDQANLYAWANGILKENAQRKAIVVSHSIIHFNPVKGSNTPQAPFNAEGKAIYESLKANSNLFMMLCGHVGDNGEGYRTDVYEGHSIKTFLNDYQSRPNGGNGLMRLYKFSVKKNELSVKTFSPYANVTETDGDSQFTVPLFDNPSSK</sequence>
<feature type="signal peptide" evidence="1">
    <location>
        <begin position="1"/>
        <end position="25"/>
    </location>
</feature>
<dbReference type="OrthoDB" id="9772095at2"/>
<dbReference type="AlphaFoldDB" id="A0A372NXW8"/>
<proteinExistence type="predicted"/>
<dbReference type="EMBL" id="QWDC01000001">
    <property type="protein sequence ID" value="RFZ94882.1"/>
    <property type="molecule type" value="Genomic_DNA"/>
</dbReference>
<dbReference type="PANTHER" id="PTHR43143:SF5">
    <property type="entry name" value="SECRETED PROTEIN"/>
    <property type="match status" value="1"/>
</dbReference>
<organism evidence="3 4">
    <name type="scientific">Mucilaginibacter conchicola</name>
    <dbReference type="NCBI Taxonomy" id="2303333"/>
    <lineage>
        <taxon>Bacteria</taxon>
        <taxon>Pseudomonadati</taxon>
        <taxon>Bacteroidota</taxon>
        <taxon>Sphingobacteriia</taxon>
        <taxon>Sphingobacteriales</taxon>
        <taxon>Sphingobacteriaceae</taxon>
        <taxon>Mucilaginibacter</taxon>
    </lineage>
</organism>
<feature type="chain" id="PRO_5016920466" description="Calcineurin-like phosphoesterase domain-containing protein" evidence="1">
    <location>
        <begin position="26"/>
        <end position="358"/>
    </location>
</feature>
<feature type="domain" description="Calcineurin-like phosphoesterase" evidence="2">
    <location>
        <begin position="59"/>
        <end position="251"/>
    </location>
</feature>
<dbReference type="InterPro" id="IPR004843">
    <property type="entry name" value="Calcineurin-like_PHP"/>
</dbReference>
<dbReference type="Pfam" id="PF00149">
    <property type="entry name" value="Metallophos"/>
    <property type="match status" value="1"/>
</dbReference>
<dbReference type="Proteomes" id="UP000264217">
    <property type="component" value="Unassembled WGS sequence"/>
</dbReference>
<evidence type="ECO:0000259" key="2">
    <source>
        <dbReference type="Pfam" id="PF00149"/>
    </source>
</evidence>
<evidence type="ECO:0000256" key="1">
    <source>
        <dbReference type="SAM" id="SignalP"/>
    </source>
</evidence>
<dbReference type="InterPro" id="IPR051918">
    <property type="entry name" value="STPP_CPPED1"/>
</dbReference>
<name>A0A372NXW8_9SPHI</name>
<accession>A0A372NXW8</accession>
<evidence type="ECO:0000313" key="3">
    <source>
        <dbReference type="EMBL" id="RFZ94882.1"/>
    </source>
</evidence>
<dbReference type="PANTHER" id="PTHR43143">
    <property type="entry name" value="METALLOPHOSPHOESTERASE, CALCINEURIN SUPERFAMILY"/>
    <property type="match status" value="1"/>
</dbReference>
<evidence type="ECO:0000313" key="4">
    <source>
        <dbReference type="Proteomes" id="UP000264217"/>
    </source>
</evidence>
<dbReference type="RefSeq" id="WP_117390440.1">
    <property type="nucleotide sequence ID" value="NZ_QWDC01000001.1"/>
</dbReference>
<protein>
    <recommendedName>
        <fullName evidence="2">Calcineurin-like phosphoesterase domain-containing protein</fullName>
    </recommendedName>
</protein>
<reference evidence="3 4" key="1">
    <citation type="submission" date="2018-08" db="EMBL/GenBank/DDBJ databases">
        <title>Mucilaginibacter sp. MYSH2.</title>
        <authorList>
            <person name="Seo T."/>
        </authorList>
    </citation>
    <scope>NUCLEOTIDE SEQUENCE [LARGE SCALE GENOMIC DNA]</scope>
    <source>
        <strain evidence="3 4">MYSH2</strain>
    </source>
</reference>
<comment type="caution">
    <text evidence="3">The sequence shown here is derived from an EMBL/GenBank/DDBJ whole genome shotgun (WGS) entry which is preliminary data.</text>
</comment>
<dbReference type="InterPro" id="IPR029052">
    <property type="entry name" value="Metallo-depent_PP-like"/>
</dbReference>
<dbReference type="GO" id="GO:0016787">
    <property type="term" value="F:hydrolase activity"/>
    <property type="evidence" value="ECO:0007669"/>
    <property type="project" value="InterPro"/>
</dbReference>
<keyword evidence="1" id="KW-0732">Signal</keyword>